<name>A0A9P8WD56_9HYPO</name>
<dbReference type="GO" id="GO:0006508">
    <property type="term" value="P:proteolysis"/>
    <property type="evidence" value="ECO:0007669"/>
    <property type="project" value="InterPro"/>
</dbReference>
<reference evidence="5 6" key="1">
    <citation type="journal article" date="2021" name="Nat. Commun.">
        <title>Genetic determinants of endophytism in the Arabidopsis root mycobiome.</title>
        <authorList>
            <person name="Mesny F."/>
            <person name="Miyauchi S."/>
            <person name="Thiergart T."/>
            <person name="Pickel B."/>
            <person name="Atanasova L."/>
            <person name="Karlsson M."/>
            <person name="Huettel B."/>
            <person name="Barry K.W."/>
            <person name="Haridas S."/>
            <person name="Chen C."/>
            <person name="Bauer D."/>
            <person name="Andreopoulos W."/>
            <person name="Pangilinan J."/>
            <person name="LaButti K."/>
            <person name="Riley R."/>
            <person name="Lipzen A."/>
            <person name="Clum A."/>
            <person name="Drula E."/>
            <person name="Henrissat B."/>
            <person name="Kohler A."/>
            <person name="Grigoriev I.V."/>
            <person name="Martin F.M."/>
            <person name="Hacquard S."/>
        </authorList>
    </citation>
    <scope>NUCLEOTIDE SEQUENCE [LARGE SCALE GENOMIC DNA]</scope>
    <source>
        <strain evidence="5 6">MPI-CAGE-CH-0241</strain>
    </source>
</reference>
<evidence type="ECO:0000256" key="1">
    <source>
        <dbReference type="PROSITE-ProRule" id="PRU00276"/>
    </source>
</evidence>
<dbReference type="OrthoDB" id="5951731at2759"/>
<dbReference type="InterPro" id="IPR001590">
    <property type="entry name" value="Peptidase_M12B"/>
</dbReference>
<feature type="signal peptide" evidence="3">
    <location>
        <begin position="1"/>
        <end position="23"/>
    </location>
</feature>
<dbReference type="Pfam" id="PF13688">
    <property type="entry name" value="Reprolysin_5"/>
    <property type="match status" value="1"/>
</dbReference>
<evidence type="ECO:0000313" key="5">
    <source>
        <dbReference type="EMBL" id="KAH6893531.1"/>
    </source>
</evidence>
<dbReference type="EMBL" id="JAGPYM010000006">
    <property type="protein sequence ID" value="KAH6893531.1"/>
    <property type="molecule type" value="Genomic_DNA"/>
</dbReference>
<proteinExistence type="predicted"/>
<keyword evidence="5" id="KW-0378">Hydrolase</keyword>
<feature type="binding site" evidence="1">
    <location>
        <position position="417"/>
    </location>
    <ligand>
        <name>Zn(2+)</name>
        <dbReference type="ChEBI" id="CHEBI:29105"/>
        <note>catalytic</note>
    </ligand>
</feature>
<dbReference type="Gene3D" id="3.40.390.10">
    <property type="entry name" value="Collagenase (Catalytic Domain)"/>
    <property type="match status" value="1"/>
</dbReference>
<keyword evidence="2" id="KW-1133">Transmembrane helix</keyword>
<evidence type="ECO:0000256" key="3">
    <source>
        <dbReference type="SAM" id="SignalP"/>
    </source>
</evidence>
<dbReference type="InterPro" id="IPR034028">
    <property type="entry name" value="ZnMc_ADAM_fungal"/>
</dbReference>
<evidence type="ECO:0000256" key="2">
    <source>
        <dbReference type="SAM" id="Phobius"/>
    </source>
</evidence>
<dbReference type="PANTHER" id="PTHR11905">
    <property type="entry name" value="ADAM A DISINTEGRIN AND METALLOPROTEASE DOMAIN"/>
    <property type="match status" value="1"/>
</dbReference>
<keyword evidence="1" id="KW-0479">Metal-binding</keyword>
<feature type="binding site" evidence="1">
    <location>
        <position position="407"/>
    </location>
    <ligand>
        <name>Zn(2+)</name>
        <dbReference type="ChEBI" id="CHEBI:29105"/>
        <note>catalytic</note>
    </ligand>
</feature>
<keyword evidence="1" id="KW-0862">Zinc</keyword>
<evidence type="ECO:0000313" key="6">
    <source>
        <dbReference type="Proteomes" id="UP000777438"/>
    </source>
</evidence>
<dbReference type="Proteomes" id="UP000777438">
    <property type="component" value="Unassembled WGS sequence"/>
</dbReference>
<feature type="domain" description="Peptidase M12B" evidence="4">
    <location>
        <begin position="254"/>
        <end position="466"/>
    </location>
</feature>
<feature type="binding site" evidence="1">
    <location>
        <position position="411"/>
    </location>
    <ligand>
        <name>Zn(2+)</name>
        <dbReference type="ChEBI" id="CHEBI:29105"/>
        <note>catalytic</note>
    </ligand>
</feature>
<keyword evidence="5" id="KW-0482">Metalloprotease</keyword>
<dbReference type="InterPro" id="IPR024079">
    <property type="entry name" value="MetalloPept_cat_dom_sf"/>
</dbReference>
<organism evidence="5 6">
    <name type="scientific">Thelonectria olida</name>
    <dbReference type="NCBI Taxonomy" id="1576542"/>
    <lineage>
        <taxon>Eukaryota</taxon>
        <taxon>Fungi</taxon>
        <taxon>Dikarya</taxon>
        <taxon>Ascomycota</taxon>
        <taxon>Pezizomycotina</taxon>
        <taxon>Sordariomycetes</taxon>
        <taxon>Hypocreomycetidae</taxon>
        <taxon>Hypocreales</taxon>
        <taxon>Nectriaceae</taxon>
        <taxon>Thelonectria</taxon>
    </lineage>
</organism>
<keyword evidence="6" id="KW-1185">Reference proteome</keyword>
<dbReference type="AlphaFoldDB" id="A0A9P8WD56"/>
<keyword evidence="2" id="KW-0472">Membrane</keyword>
<gene>
    <name evidence="5" type="ORF">B0T10DRAFT_275431</name>
</gene>
<dbReference type="PANTHER" id="PTHR11905:SF159">
    <property type="entry name" value="ADAM METALLOPROTEASE"/>
    <property type="match status" value="1"/>
</dbReference>
<feature type="chain" id="PRO_5040486706" evidence="3">
    <location>
        <begin position="24"/>
        <end position="590"/>
    </location>
</feature>
<sequence length="590" mass="64304">MAQSILVTCILFVILLFTKPLEAFSVKREAPRHITWVENLSLVALENTQKPSEVDLSFSLHGEDEIIKLHLTPNHEILSKLESVHYLRSDGSVSSIKPVQRSHRSVFKGDAFLNDVGNNMWNRVGAARIAIRQYGDDPLFDGTFTIGNDLFHVQLESTFRRTQTSDHALPPKSSKSLMVVWRDGDDRQHVHGGNLRREDAGDELRCGLDSGSQSRLRRHTTAGHAPSLWERQNWGGGGDLRDTIGSTDGCPTTRLIALLGVATDCSYTADFESAAEVEAHIISEINSASQIYEDTFNISLAIRNLSISDADCSSVSTSLRWNVPCTDSADTRTRLSRFSEWRGQFQDGNALWTLLSGCRTGSTVGISWLGEVCRQGSTSFTSDGTSQTSSSTNIVIRNSQEWQVIAHEIGHSFGATHDCTTNTCDTQVGDSSACCPLTSSTCNANGQYIMNPSASSGIREFSPCTIGAICSAIGQGRLQTNCLLDNDDDVTIIDTPTCATASGCSFTEPTAAPTGGPTINTFGGRTGDSDSWLDENRNVVIIIASVGGSVVILIIAACIFCRVRRRRRARMAKEAQVSAMQYNVNRVVYR</sequence>
<dbReference type="GO" id="GO:0004222">
    <property type="term" value="F:metalloendopeptidase activity"/>
    <property type="evidence" value="ECO:0007669"/>
    <property type="project" value="InterPro"/>
</dbReference>
<comment type="caution">
    <text evidence="5">The sequence shown here is derived from an EMBL/GenBank/DDBJ whole genome shotgun (WGS) entry which is preliminary data.</text>
</comment>
<dbReference type="PROSITE" id="PS50215">
    <property type="entry name" value="ADAM_MEPRO"/>
    <property type="match status" value="1"/>
</dbReference>
<dbReference type="SUPFAM" id="SSF55486">
    <property type="entry name" value="Metalloproteases ('zincins'), catalytic domain"/>
    <property type="match status" value="1"/>
</dbReference>
<accession>A0A9P8WD56</accession>
<keyword evidence="2" id="KW-0812">Transmembrane</keyword>
<feature type="transmembrane region" description="Helical" evidence="2">
    <location>
        <begin position="539"/>
        <end position="563"/>
    </location>
</feature>
<comment type="caution">
    <text evidence="1">Lacks conserved residue(s) required for the propagation of feature annotation.</text>
</comment>
<evidence type="ECO:0000259" key="4">
    <source>
        <dbReference type="PROSITE" id="PS50215"/>
    </source>
</evidence>
<keyword evidence="5" id="KW-0645">Protease</keyword>
<keyword evidence="3" id="KW-0732">Signal</keyword>
<dbReference type="GO" id="GO:0046872">
    <property type="term" value="F:metal ion binding"/>
    <property type="evidence" value="ECO:0007669"/>
    <property type="project" value="UniProtKB-KW"/>
</dbReference>
<feature type="active site" evidence="1">
    <location>
        <position position="408"/>
    </location>
</feature>
<protein>
    <submittedName>
        <fullName evidence="5">Zinc metalloprotease mde10</fullName>
    </submittedName>
</protein>
<dbReference type="CDD" id="cd04271">
    <property type="entry name" value="ZnMc_ADAM_fungal"/>
    <property type="match status" value="1"/>
</dbReference>